<dbReference type="PANTHER" id="PTHR10335">
    <property type="entry name" value="RRNA 2-O-METHYLTRANSFERASE FIBRILLARIN"/>
    <property type="match status" value="1"/>
</dbReference>
<reference evidence="10 11" key="1">
    <citation type="submission" date="2018-10" db="EMBL/GenBank/DDBJ databases">
        <title>Co-occurring genomic capacity for anaerobic methane metabolism and dissimilatory sulfite reduction discovered in the Korarchaeota.</title>
        <authorList>
            <person name="Mckay L.J."/>
            <person name="Dlakic M."/>
            <person name="Fields M.W."/>
            <person name="Delmont T.O."/>
            <person name="Eren A.M."/>
            <person name="Jay Z.J."/>
            <person name="Klingelsmith K.B."/>
            <person name="Rusch D.B."/>
            <person name="Inskeep W.P."/>
        </authorList>
    </citation>
    <scope>NUCLEOTIDE SEQUENCE [LARGE SCALE GENOMIC DNA]</scope>
    <source>
        <strain evidence="10 11">WS</strain>
    </source>
</reference>
<sequence>MRVKEDENFKNVYWILDGKKLLATRNLTPGIKVYDETLKEVQGVEYRIWNPRRSKLAAAIYNGLKNFPFKRGSRILYLGIASGTTASHISDIIEESGVIFGVEVAHWVMRDLLRVAEHRKNIVPILESARRPYSYSWLVTEVDAIYEDVAQPDQVDILLKNADLFLKSGGVAVIAVKASSIDVTLPPKKIYKRVEREVLGTGKYELLESIDLSPYDPKHAMILFRKK</sequence>
<evidence type="ECO:0000256" key="2">
    <source>
        <dbReference type="ARBA" id="ARBA00022552"/>
    </source>
</evidence>
<dbReference type="EMBL" id="RCOR01000014">
    <property type="protein sequence ID" value="RSN70047.1"/>
    <property type="molecule type" value="Genomic_DNA"/>
</dbReference>
<dbReference type="GO" id="GO:0008033">
    <property type="term" value="P:tRNA processing"/>
    <property type="evidence" value="ECO:0007669"/>
    <property type="project" value="UniProtKB-UniRule"/>
</dbReference>
<evidence type="ECO:0000313" key="10">
    <source>
        <dbReference type="EMBL" id="RSN70047.1"/>
    </source>
</evidence>
<proteinExistence type="inferred from homology"/>
<dbReference type="NCBIfam" id="NF003277">
    <property type="entry name" value="PRK04266.1-3"/>
    <property type="match status" value="1"/>
</dbReference>
<dbReference type="PRINTS" id="PR00052">
    <property type="entry name" value="FIBRILLARIN"/>
</dbReference>
<keyword evidence="6 9" id="KW-0694">RNA-binding</keyword>
<dbReference type="InterPro" id="IPR000692">
    <property type="entry name" value="Fibrillarin"/>
</dbReference>
<evidence type="ECO:0000256" key="4">
    <source>
        <dbReference type="ARBA" id="ARBA00022679"/>
    </source>
</evidence>
<evidence type="ECO:0000256" key="5">
    <source>
        <dbReference type="ARBA" id="ARBA00022694"/>
    </source>
</evidence>
<name>A0A3R9WZ86_9CREN</name>
<dbReference type="SUPFAM" id="SSF53335">
    <property type="entry name" value="S-adenosyl-L-methionine-dependent methyltransferases"/>
    <property type="match status" value="1"/>
</dbReference>
<dbReference type="PIRSF" id="PIRSF006540">
    <property type="entry name" value="Nop17p"/>
    <property type="match status" value="1"/>
</dbReference>
<evidence type="ECO:0000256" key="7">
    <source>
        <dbReference type="ARBA" id="ARBA00057806"/>
    </source>
</evidence>
<dbReference type="GO" id="GO:0008649">
    <property type="term" value="F:rRNA methyltransferase activity"/>
    <property type="evidence" value="ECO:0007669"/>
    <property type="project" value="TreeGrafter"/>
</dbReference>
<dbReference type="Pfam" id="PF01269">
    <property type="entry name" value="Fibrillarin"/>
    <property type="match status" value="1"/>
</dbReference>
<keyword evidence="5 9" id="KW-0819">tRNA processing</keyword>
<evidence type="ECO:0000256" key="6">
    <source>
        <dbReference type="ARBA" id="ARBA00022884"/>
    </source>
</evidence>
<protein>
    <recommendedName>
        <fullName evidence="9">Fibrillarin-like rRNA/tRNA 2'-O-methyltransferase</fullName>
        <ecNumber evidence="9">2.1.1.-</ecNumber>
    </recommendedName>
</protein>
<dbReference type="Gene3D" id="3.30.200.20">
    <property type="entry name" value="Phosphorylase Kinase, domain 1"/>
    <property type="match status" value="1"/>
</dbReference>
<comment type="function">
    <text evidence="7 9">Involved in pre-rRNA and tRNA processing. Utilizes the methyl donor S-adenosyl-L-methionine to catalyze the site-specific 2'-hydroxyl methylation of ribose moieties in rRNA and tRNA. Site specificity is provided by a guide RNA that base pairs with the substrate. Methylation occurs at a characteristic distance from the sequence involved in base pairing with the guide RNA.</text>
</comment>
<feature type="binding site" evidence="9">
    <location>
        <begin position="103"/>
        <end position="104"/>
    </location>
    <ligand>
        <name>S-adenosyl-L-methionine</name>
        <dbReference type="ChEBI" id="CHEBI:59789"/>
    </ligand>
</feature>
<dbReference type="HAMAP" id="MF_00351">
    <property type="entry name" value="RNA_methyltransf_FlpA"/>
    <property type="match status" value="1"/>
</dbReference>
<feature type="binding site" evidence="9">
    <location>
        <begin position="148"/>
        <end position="151"/>
    </location>
    <ligand>
        <name>S-adenosyl-L-methionine</name>
        <dbReference type="ChEBI" id="CHEBI:59789"/>
    </ligand>
</feature>
<dbReference type="RefSeq" id="WP_125740783.1">
    <property type="nucleotide sequence ID" value="NZ_RCOR01000014.1"/>
</dbReference>
<dbReference type="GO" id="GO:0000494">
    <property type="term" value="P:box C/D sno(s)RNA 3'-end processing"/>
    <property type="evidence" value="ECO:0007669"/>
    <property type="project" value="TreeGrafter"/>
</dbReference>
<dbReference type="FunFam" id="3.30.200.20:FF:000613">
    <property type="entry name" value="Fibrillarin-like rRNA/tRNA 2'-O-methyltransferase"/>
    <property type="match status" value="1"/>
</dbReference>
<evidence type="ECO:0000256" key="8">
    <source>
        <dbReference type="ARBA" id="ARBA00063440"/>
    </source>
</evidence>
<evidence type="ECO:0000313" key="11">
    <source>
        <dbReference type="Proteomes" id="UP000278149"/>
    </source>
</evidence>
<dbReference type="GO" id="GO:1990259">
    <property type="term" value="F:histone H2AQ104 methyltransferase activity"/>
    <property type="evidence" value="ECO:0007669"/>
    <property type="project" value="TreeGrafter"/>
</dbReference>
<comment type="caution">
    <text evidence="9">Lacks conserved residue(s) required for the propagation of feature annotation.</text>
</comment>
<accession>A0A3R9WZ86</accession>
<dbReference type="Gene3D" id="3.40.50.150">
    <property type="entry name" value="Vaccinia Virus protein VP39"/>
    <property type="match status" value="1"/>
</dbReference>
<dbReference type="NCBIfam" id="NF003276">
    <property type="entry name" value="PRK04266.1-2"/>
    <property type="match status" value="1"/>
</dbReference>
<dbReference type="EC" id="2.1.1.-" evidence="9"/>
<keyword evidence="3 9" id="KW-0489">Methyltransferase</keyword>
<dbReference type="SMART" id="SM01206">
    <property type="entry name" value="Fibrillarin"/>
    <property type="match status" value="1"/>
</dbReference>
<comment type="similarity">
    <text evidence="1 9">Belongs to the methyltransferase superfamily. Fibrillarin family.</text>
</comment>
<dbReference type="PANTHER" id="PTHR10335:SF17">
    <property type="entry name" value="FIBRILLARIN"/>
    <property type="match status" value="1"/>
</dbReference>
<comment type="subunit">
    <text evidence="8">Interacts with nop5. Component of box C/D small ribonucleoprotein (sRNP) particles that contain rpl7ae, FlpA and nop5, plus a guide RNA. These sRNP particles form homodimers, giving rise to an asymmetric holoenzyme.</text>
</comment>
<comment type="caution">
    <text evidence="10">The sequence shown here is derived from an EMBL/GenBank/DDBJ whole genome shotgun (WGS) entry which is preliminary data.</text>
</comment>
<keyword evidence="4 9" id="KW-0808">Transferase</keyword>
<feature type="binding site" evidence="9">
    <location>
        <begin position="84"/>
        <end position="85"/>
    </location>
    <ligand>
        <name>S-adenosyl-L-methionine</name>
        <dbReference type="ChEBI" id="CHEBI:59789"/>
    </ligand>
</feature>
<dbReference type="GO" id="GO:0003723">
    <property type="term" value="F:RNA binding"/>
    <property type="evidence" value="ECO:0007669"/>
    <property type="project" value="UniProtKB-UniRule"/>
</dbReference>
<evidence type="ECO:0000256" key="1">
    <source>
        <dbReference type="ARBA" id="ARBA00010632"/>
    </source>
</evidence>
<dbReference type="Proteomes" id="UP000278149">
    <property type="component" value="Unassembled WGS sequence"/>
</dbReference>
<evidence type="ECO:0000256" key="9">
    <source>
        <dbReference type="HAMAP-Rule" id="MF_00351"/>
    </source>
</evidence>
<gene>
    <name evidence="9" type="primary">flpA</name>
    <name evidence="10" type="ORF">D9Q81_01670</name>
</gene>
<dbReference type="InterPro" id="IPR029063">
    <property type="entry name" value="SAM-dependent_MTases_sf"/>
</dbReference>
<evidence type="ECO:0000256" key="3">
    <source>
        <dbReference type="ARBA" id="ARBA00022603"/>
    </source>
</evidence>
<keyword evidence="2 9" id="KW-0698">rRNA processing</keyword>
<organism evidence="10 11">
    <name type="scientific">Candidatus Korarchaeum cryptofilum</name>
    <dbReference type="NCBI Taxonomy" id="498846"/>
    <lineage>
        <taxon>Archaea</taxon>
        <taxon>Thermoproteota</taxon>
        <taxon>Candidatus Korarchaeia</taxon>
        <taxon>Candidatus Korarchaeales</taxon>
        <taxon>Candidatus Korarchaeaceae</taxon>
        <taxon>Candidatus Korarchaeum</taxon>
    </lineage>
</organism>
<dbReference type="AlphaFoldDB" id="A0A3R9WZ86"/>